<dbReference type="EMBL" id="FN554965">
    <property type="protein sequence ID" value="CBH09400.1"/>
    <property type="molecule type" value="Genomic_DNA"/>
</dbReference>
<dbReference type="RefSeq" id="XP_011771706.1">
    <property type="nucleotide sequence ID" value="XM_011773404.1"/>
</dbReference>
<evidence type="ECO:0000313" key="2">
    <source>
        <dbReference type="EMBL" id="CBH09400.1"/>
    </source>
</evidence>
<dbReference type="KEGG" id="tbg:TbgDal_II1290"/>
<evidence type="ECO:0000256" key="1">
    <source>
        <dbReference type="SAM" id="Phobius"/>
    </source>
</evidence>
<feature type="transmembrane region" description="Helical" evidence="1">
    <location>
        <begin position="97"/>
        <end position="113"/>
    </location>
</feature>
<accession>C9ZJ42</accession>
<keyword evidence="1" id="KW-1133">Transmembrane helix</keyword>
<feature type="transmembrane region" description="Helical" evidence="1">
    <location>
        <begin position="21"/>
        <end position="51"/>
    </location>
</feature>
<gene>
    <name evidence="2" type="ORF">TbgDal_II1290</name>
</gene>
<proteinExistence type="predicted"/>
<name>C9ZJ42_TRYB9</name>
<dbReference type="Proteomes" id="UP000002316">
    <property type="component" value="Chromosome 2"/>
</dbReference>
<dbReference type="GeneID" id="23858533"/>
<protein>
    <submittedName>
        <fullName evidence="2">Uncharacterized protein</fullName>
    </submittedName>
</protein>
<organism evidence="2 3">
    <name type="scientific">Trypanosoma brucei gambiense (strain MHOM/CI/86/DAL972)</name>
    <dbReference type="NCBI Taxonomy" id="679716"/>
    <lineage>
        <taxon>Eukaryota</taxon>
        <taxon>Discoba</taxon>
        <taxon>Euglenozoa</taxon>
        <taxon>Kinetoplastea</taxon>
        <taxon>Metakinetoplastina</taxon>
        <taxon>Trypanosomatida</taxon>
        <taxon>Trypanosomatidae</taxon>
        <taxon>Trypanosoma</taxon>
    </lineage>
</organism>
<dbReference type="AlphaFoldDB" id="C9ZJ42"/>
<feature type="transmembrane region" description="Helical" evidence="1">
    <location>
        <begin position="133"/>
        <end position="154"/>
    </location>
</feature>
<keyword evidence="1" id="KW-0472">Membrane</keyword>
<dbReference type="VEuPathDB" id="TriTrypDB:Tbg.972.2.1290"/>
<reference evidence="3" key="1">
    <citation type="journal article" date="2010" name="PLoS Negl. Trop. Dis.">
        <title>The genome sequence of Trypanosoma brucei gambiense, causative agent of chronic human african trypanosomiasis.</title>
        <authorList>
            <person name="Jackson A.P."/>
            <person name="Sanders M."/>
            <person name="Berry A."/>
            <person name="McQuillan J."/>
            <person name="Aslett M.A."/>
            <person name="Quail M.A."/>
            <person name="Chukualim B."/>
            <person name="Capewell P."/>
            <person name="MacLeod A."/>
            <person name="Melville S.E."/>
            <person name="Gibson W."/>
            <person name="Barry J.D."/>
            <person name="Berriman M."/>
            <person name="Hertz-Fowler C."/>
        </authorList>
    </citation>
    <scope>NUCLEOTIDE SEQUENCE [LARGE SCALE GENOMIC DNA]</scope>
    <source>
        <strain evidence="3">MHOM/CI/86/DAL972</strain>
    </source>
</reference>
<sequence>MARLQAHIPFFNFDTSPLCMFVCSFNVVFLCVCVCVAMESSTLCLFLHFISFPFLSIGMEVCICTCTCANGCFFFFGGGGVCVFYSVVCVGSSMREDVFLCLCLCVCVCVYGGREGAPFPNLNLHLLHCGARVFCFVSFPFPLIFLQPAFFFFFQNNC</sequence>
<keyword evidence="1" id="KW-0812">Transmembrane</keyword>
<evidence type="ECO:0000313" key="3">
    <source>
        <dbReference type="Proteomes" id="UP000002316"/>
    </source>
</evidence>
<feature type="transmembrane region" description="Helical" evidence="1">
    <location>
        <begin position="57"/>
        <end position="85"/>
    </location>
</feature>